<accession>H0UNE4</accession>
<evidence type="ECO:0000313" key="3">
    <source>
        <dbReference type="Proteomes" id="UP000005730"/>
    </source>
</evidence>
<sequence>MSCYEDPAVVMARDLLRELESSGLTLSAAESCTGGRLCAAVTSVPGSSASFLGGVVAYSNQAKVRMLEVPEDVIALHGAVSRECALKMAEGCARVFGASVGVSITGVAGPSGGSPEKPVGTVWFGFKLPWGLAAEMRLFPGSREEVQRSSVAFALCRLLEELRGAKGVAAGAEGAIP</sequence>
<keyword evidence="3" id="KW-1185">Reference proteome</keyword>
<proteinExistence type="predicted"/>
<dbReference type="eggNOG" id="COG1546">
    <property type="taxonomic scope" value="Bacteria"/>
</dbReference>
<dbReference type="InterPro" id="IPR008136">
    <property type="entry name" value="CinA_C"/>
</dbReference>
<protein>
    <submittedName>
        <fullName evidence="2">Competence/damage-inducible protein CinA-like protein</fullName>
    </submittedName>
</protein>
<reference evidence="2 3" key="1">
    <citation type="submission" date="2011-10" db="EMBL/GenBank/DDBJ databases">
        <title>The Noncontiguous Finished genome of Thermanaerovibrio velox DSM 12556.</title>
        <authorList>
            <consortium name="US DOE Joint Genome Institute (JGI-PGF)"/>
            <person name="Lucas S."/>
            <person name="Copeland A."/>
            <person name="Lapidus A."/>
            <person name="Glavina del Rio T."/>
            <person name="Dalin E."/>
            <person name="Tice H."/>
            <person name="Bruce D."/>
            <person name="Goodwin L."/>
            <person name="Pitluck S."/>
            <person name="Peters L."/>
            <person name="Mikhailova N."/>
            <person name="Teshima H."/>
            <person name="Kyrpides N."/>
            <person name="Mavromatis K."/>
            <person name="Ivanova N."/>
            <person name="Markowitz V."/>
            <person name="Cheng J.-F."/>
            <person name="Hugenholtz P."/>
            <person name="Woyke T."/>
            <person name="Wu D."/>
            <person name="Spring S."/>
            <person name="Brambilla E.-M."/>
            <person name="Klenk H.-P."/>
            <person name="Eisen J.A."/>
        </authorList>
    </citation>
    <scope>NUCLEOTIDE SEQUENCE [LARGE SCALE GENOMIC DNA]</scope>
    <source>
        <strain evidence="2 3">DSM 12556</strain>
    </source>
</reference>
<dbReference type="AlphaFoldDB" id="H0UNE4"/>
<evidence type="ECO:0000313" key="2">
    <source>
        <dbReference type="EMBL" id="EHM09351.1"/>
    </source>
</evidence>
<gene>
    <name evidence="2" type="ORF">TheveDRAFT_0164</name>
</gene>
<dbReference type="HOGENOM" id="CLU_030805_1_0_0"/>
<evidence type="ECO:0000259" key="1">
    <source>
        <dbReference type="Pfam" id="PF02464"/>
    </source>
</evidence>
<organism evidence="2 3">
    <name type="scientific">Thermanaerovibrio velox DSM 12556</name>
    <dbReference type="NCBI Taxonomy" id="926567"/>
    <lineage>
        <taxon>Bacteria</taxon>
        <taxon>Thermotogati</taxon>
        <taxon>Synergistota</taxon>
        <taxon>Synergistia</taxon>
        <taxon>Synergistales</taxon>
        <taxon>Synergistaceae</taxon>
        <taxon>Thermanaerovibrio</taxon>
    </lineage>
</organism>
<dbReference type="STRING" id="926567.TheveDRAFT_0164"/>
<dbReference type="Pfam" id="PF02464">
    <property type="entry name" value="CinA"/>
    <property type="match status" value="1"/>
</dbReference>
<dbReference type="EMBL" id="CM001377">
    <property type="protein sequence ID" value="EHM09351.1"/>
    <property type="molecule type" value="Genomic_DNA"/>
</dbReference>
<name>H0UNE4_9BACT</name>
<dbReference type="Proteomes" id="UP000005730">
    <property type="component" value="Chromosome"/>
</dbReference>
<dbReference type="SUPFAM" id="SSF142433">
    <property type="entry name" value="CinA-like"/>
    <property type="match status" value="1"/>
</dbReference>
<dbReference type="RefSeq" id="WP_006582844.1">
    <property type="nucleotide sequence ID" value="NZ_CM001377.1"/>
</dbReference>
<feature type="domain" description="CinA C-terminal" evidence="1">
    <location>
        <begin position="11"/>
        <end position="161"/>
    </location>
</feature>
<dbReference type="NCBIfam" id="TIGR00199">
    <property type="entry name" value="PncC_domain"/>
    <property type="match status" value="1"/>
</dbReference>
<dbReference type="Gene3D" id="3.90.950.20">
    <property type="entry name" value="CinA-like"/>
    <property type="match status" value="1"/>
</dbReference>
<dbReference type="InterPro" id="IPR036653">
    <property type="entry name" value="CinA-like_C"/>
</dbReference>